<evidence type="ECO:0000256" key="1">
    <source>
        <dbReference type="SAM" id="MobiDB-lite"/>
    </source>
</evidence>
<proteinExistence type="predicted"/>
<evidence type="ECO:0000259" key="2">
    <source>
        <dbReference type="PROSITE" id="PS50011"/>
    </source>
</evidence>
<protein>
    <submittedName>
        <fullName evidence="3">ORF36</fullName>
    </submittedName>
</protein>
<evidence type="ECO:0000313" key="3">
    <source>
        <dbReference type="EMBL" id="ALH44191.1"/>
    </source>
</evidence>
<dbReference type="Gene3D" id="1.10.510.10">
    <property type="entry name" value="Transferase(Phosphotransferase) domain 1"/>
    <property type="match status" value="1"/>
</dbReference>
<dbReference type="EMBL" id="KT271453">
    <property type="protein sequence ID" value="ALH44191.1"/>
    <property type="molecule type" value="Genomic_DNA"/>
</dbReference>
<accession>A0A0N9RUA3</accession>
<reference evidence="3" key="1">
    <citation type="journal article" date="2015" name="J. Virol.">
        <title>Whole-Genome Sequencing of Kaposi's Sarcoma-Associated Herpesvirus from Zambian Kaposi's Sarcoma Biopsy Specimens Reveals Unique Viral Diversity.</title>
        <authorList>
            <person name="Olp L.N."/>
            <person name="Jeanniard A."/>
            <person name="Marimo C."/>
            <person name="West J.T."/>
            <person name="Wood C."/>
        </authorList>
    </citation>
    <scope>NUCLEOTIDE SEQUENCE</scope>
    <source>
        <strain evidence="3">ZM004</strain>
    </source>
</reference>
<organismHost>
    <name type="scientific">Homo sapiens</name>
    <name type="common">Human</name>
    <dbReference type="NCBI Taxonomy" id="9606"/>
</organismHost>
<dbReference type="SUPFAM" id="SSF56112">
    <property type="entry name" value="Protein kinase-like (PK-like)"/>
    <property type="match status" value="1"/>
</dbReference>
<organism evidence="3">
    <name type="scientific">Human herpesvirus 8</name>
    <name type="common">HHV-8</name>
    <name type="synonym">Kaposi's sarcoma-associated herpesvirus</name>
    <dbReference type="NCBI Taxonomy" id="37296"/>
    <lineage>
        <taxon>Viruses</taxon>
        <taxon>Duplodnaviria</taxon>
        <taxon>Heunggongvirae</taxon>
        <taxon>Peploviricota</taxon>
        <taxon>Herviviricetes</taxon>
        <taxon>Herpesvirales</taxon>
        <taxon>Orthoherpesviridae</taxon>
        <taxon>Gammaherpesvirinae</taxon>
        <taxon>Rhadinovirus</taxon>
        <taxon>Rhadinovirus humangamma8</taxon>
    </lineage>
</organism>
<name>A0A0N9RUA3_HHV8</name>
<feature type="domain" description="Protein kinase" evidence="2">
    <location>
        <begin position="84"/>
        <end position="443"/>
    </location>
</feature>
<sequence>MRWKRMERRPPLTPLRRSRTQSSGGGLTICPRCALKLPKATRLSERPWASTWQLNQHIQVSKTKKATAYLKAPREWGQCTHQDPDWSKRLGRGAFGIIVPISEDLCVKQFDSRREFFYEAIANDLMQATRERYPMHSGGSRLLGFVQPCIPCRSIVYPRMKCNLLQLDWSQVNLSVMTAEFTGLMAAVSFLNRYCGMVHCDVSPDNILATGDLTPMNPGRLVLTDFGSVALHSGSKWTNLVVTSNLGFKQHCYDFRVPPKLICKHLYKPSCVLFQCYLSSLGKMHAQVLDQPYPISPNMGLTIDMSSLGYTLLTCLELYLDLPLNNPLKFLGSATRDGRPEPMYYLGFMIPRVVMTQILSAVWTMTLDLGLDCTGKAQAIPMRQEHQLAFQKQCYLYKANQKAESLANCSDKLNCPMLKSLVRKLLERDFFNHGGHPHTHGLVF</sequence>
<dbReference type="InterPro" id="IPR011009">
    <property type="entry name" value="Kinase-like_dom_sf"/>
</dbReference>
<dbReference type="InterPro" id="IPR000719">
    <property type="entry name" value="Prot_kinase_dom"/>
</dbReference>
<gene>
    <name evidence="3" type="primary">ORF36</name>
</gene>
<dbReference type="GO" id="GO:0005524">
    <property type="term" value="F:ATP binding"/>
    <property type="evidence" value="ECO:0007669"/>
    <property type="project" value="InterPro"/>
</dbReference>
<dbReference type="PROSITE" id="PS50011">
    <property type="entry name" value="PROTEIN_KINASE_DOM"/>
    <property type="match status" value="1"/>
</dbReference>
<feature type="region of interest" description="Disordered" evidence="1">
    <location>
        <begin position="1"/>
        <end position="25"/>
    </location>
</feature>
<dbReference type="GO" id="GO:0004672">
    <property type="term" value="F:protein kinase activity"/>
    <property type="evidence" value="ECO:0007669"/>
    <property type="project" value="InterPro"/>
</dbReference>